<dbReference type="PROSITE" id="PS50893">
    <property type="entry name" value="ABC_TRANSPORTER_2"/>
    <property type="match status" value="1"/>
</dbReference>
<evidence type="ECO:0000313" key="7">
    <source>
        <dbReference type="Proteomes" id="UP000004259"/>
    </source>
</evidence>
<evidence type="ECO:0000256" key="4">
    <source>
        <dbReference type="ARBA" id="ARBA00022840"/>
    </source>
</evidence>
<reference evidence="6 7" key="1">
    <citation type="submission" date="2011-02" db="EMBL/GenBank/DDBJ databases">
        <authorList>
            <person name="Nelson K.E."/>
            <person name="Sutton G."/>
            <person name="Torralba M."/>
            <person name="Durkin S."/>
            <person name="Harkins D."/>
            <person name="Montgomery R."/>
            <person name="Ziemer C."/>
            <person name="Klaassens E."/>
            <person name="Ocuiv P."/>
            <person name="Morrison M."/>
        </authorList>
    </citation>
    <scope>NUCLEOTIDE SEQUENCE [LARGE SCALE GENOMIC DNA]</scope>
    <source>
        <strain evidence="6 7">8</strain>
    </source>
</reference>
<dbReference type="PANTHER" id="PTHR43335">
    <property type="entry name" value="ABC TRANSPORTER, ATP-BINDING PROTEIN"/>
    <property type="match status" value="1"/>
</dbReference>
<evidence type="ECO:0000256" key="2">
    <source>
        <dbReference type="ARBA" id="ARBA00022448"/>
    </source>
</evidence>
<proteinExistence type="inferred from homology"/>
<organism evidence="6 7">
    <name type="scientific">Ruminococcus albus 8</name>
    <dbReference type="NCBI Taxonomy" id="246199"/>
    <lineage>
        <taxon>Bacteria</taxon>
        <taxon>Bacillati</taxon>
        <taxon>Bacillota</taxon>
        <taxon>Clostridia</taxon>
        <taxon>Eubacteriales</taxon>
        <taxon>Oscillospiraceae</taxon>
        <taxon>Ruminococcus</taxon>
    </lineage>
</organism>
<dbReference type="Gene3D" id="3.40.50.300">
    <property type="entry name" value="P-loop containing nucleotide triphosphate hydrolases"/>
    <property type="match status" value="1"/>
</dbReference>
<dbReference type="Proteomes" id="UP000004259">
    <property type="component" value="Unassembled WGS sequence"/>
</dbReference>
<gene>
    <name evidence="6" type="ORF">CUS_8075</name>
</gene>
<dbReference type="Pfam" id="PF00005">
    <property type="entry name" value="ABC_tran"/>
    <property type="match status" value="1"/>
</dbReference>
<keyword evidence="7" id="KW-1185">Reference proteome</keyword>
<sequence length="311" mass="34348">MVEIKNLTKHYGKVTAVNDLSFEIRDNEILGFLGPNGAGKSTTMNIIAGYLPTSSGTVNVCGHDIKEDARAAKRCIGYLPEIPPLYPDMRVEEYLRYCAGIKGIRGGEVKKEVEKVMKRLQLTDMRRRLIANLSKGYKQRVGLAQAILGDPELLILDEPTVGLDPTQVAELRKFIKTLGKDHSVILSSHILSEISAVCDRVVIISKGELRAVDTIENLERKMSGSPILSLTVEGEQLAASFVLGEVKGIKEIQDIIENDDGTSVFKIQLEDEKVRQDIMAALVEGGINVVEMSMERPDLEKVFLELTGKKK</sequence>
<dbReference type="InterPro" id="IPR003593">
    <property type="entry name" value="AAA+_ATPase"/>
</dbReference>
<accession>E9SAW2</accession>
<protein>
    <submittedName>
        <fullName evidence="6">ABC transporter, ATP-binding protein</fullName>
    </submittedName>
</protein>
<keyword evidence="4 6" id="KW-0067">ATP-binding</keyword>
<dbReference type="SMART" id="SM00382">
    <property type="entry name" value="AAA"/>
    <property type="match status" value="1"/>
</dbReference>
<dbReference type="Pfam" id="PF13732">
    <property type="entry name" value="DrrA1-3_C"/>
    <property type="match status" value="1"/>
</dbReference>
<keyword evidence="3" id="KW-0547">Nucleotide-binding</keyword>
<evidence type="ECO:0000256" key="3">
    <source>
        <dbReference type="ARBA" id="ARBA00022741"/>
    </source>
</evidence>
<comment type="caution">
    <text evidence="6">The sequence shown here is derived from an EMBL/GenBank/DDBJ whole genome shotgun (WGS) entry which is preliminary data.</text>
</comment>
<dbReference type="PANTHER" id="PTHR43335:SF4">
    <property type="entry name" value="ABC TRANSPORTER, ATP-BINDING PROTEIN"/>
    <property type="match status" value="1"/>
</dbReference>
<dbReference type="GO" id="GO:0016887">
    <property type="term" value="F:ATP hydrolysis activity"/>
    <property type="evidence" value="ECO:0007669"/>
    <property type="project" value="InterPro"/>
</dbReference>
<dbReference type="STRING" id="246199.CUS_8075"/>
<dbReference type="InterPro" id="IPR025302">
    <property type="entry name" value="DrrA1/2-like_C"/>
</dbReference>
<feature type="domain" description="ABC transporter" evidence="5">
    <location>
        <begin position="2"/>
        <end position="231"/>
    </location>
</feature>
<name>E9SAW2_RUMAL</name>
<dbReference type="InterPro" id="IPR027417">
    <property type="entry name" value="P-loop_NTPase"/>
</dbReference>
<evidence type="ECO:0000313" key="6">
    <source>
        <dbReference type="EMBL" id="EGC03562.1"/>
    </source>
</evidence>
<evidence type="ECO:0000256" key="1">
    <source>
        <dbReference type="ARBA" id="ARBA00005417"/>
    </source>
</evidence>
<dbReference type="OrthoDB" id="9775135at2"/>
<dbReference type="EMBL" id="ADKM02000062">
    <property type="protein sequence ID" value="EGC03562.1"/>
    <property type="molecule type" value="Genomic_DNA"/>
</dbReference>
<dbReference type="GO" id="GO:0005524">
    <property type="term" value="F:ATP binding"/>
    <property type="evidence" value="ECO:0007669"/>
    <property type="project" value="UniProtKB-KW"/>
</dbReference>
<comment type="similarity">
    <text evidence="1">Belongs to the ABC transporter superfamily.</text>
</comment>
<dbReference type="RefSeq" id="WP_002848286.1">
    <property type="nucleotide sequence ID" value="NZ_ADKM02000062.1"/>
</dbReference>
<dbReference type="eggNOG" id="COG1131">
    <property type="taxonomic scope" value="Bacteria"/>
</dbReference>
<evidence type="ECO:0000259" key="5">
    <source>
        <dbReference type="PROSITE" id="PS50893"/>
    </source>
</evidence>
<dbReference type="SUPFAM" id="SSF52540">
    <property type="entry name" value="P-loop containing nucleoside triphosphate hydrolases"/>
    <property type="match status" value="1"/>
</dbReference>
<dbReference type="AlphaFoldDB" id="E9SAW2"/>
<dbReference type="InterPro" id="IPR003439">
    <property type="entry name" value="ABC_transporter-like_ATP-bd"/>
</dbReference>
<keyword evidence="2" id="KW-0813">Transport</keyword>